<organism evidence="2 3">
    <name type="scientific">Ramalina farinacea</name>
    <dbReference type="NCBI Taxonomy" id="258253"/>
    <lineage>
        <taxon>Eukaryota</taxon>
        <taxon>Fungi</taxon>
        <taxon>Dikarya</taxon>
        <taxon>Ascomycota</taxon>
        <taxon>Pezizomycotina</taxon>
        <taxon>Lecanoromycetes</taxon>
        <taxon>OSLEUM clade</taxon>
        <taxon>Lecanoromycetidae</taxon>
        <taxon>Lecanorales</taxon>
        <taxon>Lecanorineae</taxon>
        <taxon>Ramalinaceae</taxon>
        <taxon>Ramalina</taxon>
    </lineage>
</organism>
<comment type="caution">
    <text evidence="2">The sequence shown here is derived from an EMBL/GenBank/DDBJ whole genome shotgun (WGS) entry which is preliminary data.</text>
</comment>
<dbReference type="EMBL" id="JAPUFD010000009">
    <property type="protein sequence ID" value="MDI1489248.1"/>
    <property type="molecule type" value="Genomic_DNA"/>
</dbReference>
<gene>
    <name evidence="2" type="ORF">OHK93_008526</name>
</gene>
<dbReference type="Proteomes" id="UP001161017">
    <property type="component" value="Unassembled WGS sequence"/>
</dbReference>
<sequence length="291" mass="32356">MQPNDHYNPTTYVDEPQTRGRSIEPAPDSLTRAFNDAIRPLHQQIADLKATLDDYASRCESLEAREGDMIAWIDKRGFRADVPSSIAAVMNAEPGAAATLNYQLDRRMTVVNHDLHRLQDNVSNDLPTTTFSEALGAMIPSIRDLAHLPHGSPFAFELLIKLGGNLNSHGGDQSWSNELDQQSRGAFYNKLDDVMVEIVKLRLEDSDPADGPGPTGRHGISQTDAGAHGGHGQGEMWHIGRDIKRLEQTGKFLKTKLGLEQYFPRSLMEMRGGGRCKRLRSCRCRGGVRKW</sequence>
<evidence type="ECO:0000313" key="3">
    <source>
        <dbReference type="Proteomes" id="UP001161017"/>
    </source>
</evidence>
<feature type="region of interest" description="Disordered" evidence="1">
    <location>
        <begin position="205"/>
        <end position="234"/>
    </location>
</feature>
<feature type="compositionally biased region" description="Polar residues" evidence="1">
    <location>
        <begin position="1"/>
        <end position="11"/>
    </location>
</feature>
<name>A0AA43QQY1_9LECA</name>
<reference evidence="2" key="1">
    <citation type="journal article" date="2023" name="Genome Biol. Evol.">
        <title>First Whole Genome Sequence and Flow Cytometry Genome Size Data for the Lichen-Forming Fungus Ramalina farinacea (Ascomycota).</title>
        <authorList>
            <person name="Llewellyn T."/>
            <person name="Mian S."/>
            <person name="Hill R."/>
            <person name="Leitch I.J."/>
            <person name="Gaya E."/>
        </authorList>
    </citation>
    <scope>NUCLEOTIDE SEQUENCE</scope>
    <source>
        <strain evidence="2">LIQ254RAFAR</strain>
    </source>
</reference>
<dbReference type="AlphaFoldDB" id="A0AA43QQY1"/>
<evidence type="ECO:0000313" key="2">
    <source>
        <dbReference type="EMBL" id="MDI1489248.1"/>
    </source>
</evidence>
<proteinExistence type="predicted"/>
<accession>A0AA43QQY1</accession>
<evidence type="ECO:0000256" key="1">
    <source>
        <dbReference type="SAM" id="MobiDB-lite"/>
    </source>
</evidence>
<feature type="region of interest" description="Disordered" evidence="1">
    <location>
        <begin position="1"/>
        <end position="26"/>
    </location>
</feature>
<keyword evidence="3" id="KW-1185">Reference proteome</keyword>
<protein>
    <submittedName>
        <fullName evidence="2">Uncharacterized protein</fullName>
    </submittedName>
</protein>